<proteinExistence type="predicted"/>
<evidence type="ECO:0000256" key="1">
    <source>
        <dbReference type="SAM" id="MobiDB-lite"/>
    </source>
</evidence>
<dbReference type="EMBL" id="JAIRAU010000028">
    <property type="protein sequence ID" value="MBZ5711979.1"/>
    <property type="molecule type" value="Genomic_DNA"/>
</dbReference>
<feature type="compositionally biased region" description="Polar residues" evidence="1">
    <location>
        <begin position="1"/>
        <end position="13"/>
    </location>
</feature>
<protein>
    <submittedName>
        <fullName evidence="2">Uncharacterized protein</fullName>
    </submittedName>
</protein>
<feature type="region of interest" description="Disordered" evidence="1">
    <location>
        <begin position="1"/>
        <end position="36"/>
    </location>
</feature>
<evidence type="ECO:0000313" key="3">
    <source>
        <dbReference type="Proteomes" id="UP001139031"/>
    </source>
</evidence>
<dbReference type="Proteomes" id="UP001139031">
    <property type="component" value="Unassembled WGS sequence"/>
</dbReference>
<organism evidence="2 3">
    <name type="scientific">Nannocystis pusilla</name>
    <dbReference type="NCBI Taxonomy" id="889268"/>
    <lineage>
        <taxon>Bacteria</taxon>
        <taxon>Pseudomonadati</taxon>
        <taxon>Myxococcota</taxon>
        <taxon>Polyangia</taxon>
        <taxon>Nannocystales</taxon>
        <taxon>Nannocystaceae</taxon>
        <taxon>Nannocystis</taxon>
    </lineage>
</organism>
<evidence type="ECO:0000313" key="2">
    <source>
        <dbReference type="EMBL" id="MBZ5711979.1"/>
    </source>
</evidence>
<reference evidence="2" key="1">
    <citation type="submission" date="2021-08" db="EMBL/GenBank/DDBJ databases">
        <authorList>
            <person name="Stevens D.C."/>
        </authorList>
    </citation>
    <scope>NUCLEOTIDE SEQUENCE</scope>
    <source>
        <strain evidence="2">DSM 53165</strain>
    </source>
</reference>
<name>A0ABS7TUW3_9BACT</name>
<feature type="compositionally biased region" description="Low complexity" evidence="1">
    <location>
        <begin position="14"/>
        <end position="34"/>
    </location>
</feature>
<sequence length="67" mass="6929">MSTTVEPTAGSSATEPVTPSTGEPGTTTSSTTVGNGHVWLCDEYGSKCRDYVPMDGDKDACSCLLPQ</sequence>
<keyword evidence="3" id="KW-1185">Reference proteome</keyword>
<accession>A0ABS7TUW3</accession>
<comment type="caution">
    <text evidence="2">The sequence shown here is derived from an EMBL/GenBank/DDBJ whole genome shotgun (WGS) entry which is preliminary data.</text>
</comment>
<dbReference type="RefSeq" id="WP_224193741.1">
    <property type="nucleotide sequence ID" value="NZ_JAIRAU010000028.1"/>
</dbReference>
<gene>
    <name evidence="2" type="ORF">K7C98_22275</name>
</gene>